<comment type="caution">
    <text evidence="1">The sequence shown here is derived from an EMBL/GenBank/DDBJ whole genome shotgun (WGS) entry which is preliminary data.</text>
</comment>
<evidence type="ECO:0000313" key="1">
    <source>
        <dbReference type="EMBL" id="CAG2188743.1"/>
    </source>
</evidence>
<proteinExistence type="predicted"/>
<dbReference type="OrthoDB" id="676979at2759"/>
<dbReference type="InterPro" id="IPR032675">
    <property type="entry name" value="LRR_dom_sf"/>
</dbReference>
<evidence type="ECO:0000313" key="2">
    <source>
        <dbReference type="Proteomes" id="UP000683360"/>
    </source>
</evidence>
<accession>A0A8S3PZ13</accession>
<keyword evidence="2" id="KW-1185">Reference proteome</keyword>
<name>A0A8S3PZ13_MYTED</name>
<dbReference type="Gene3D" id="3.80.10.10">
    <property type="entry name" value="Ribonuclease Inhibitor"/>
    <property type="match status" value="1"/>
</dbReference>
<dbReference type="Proteomes" id="UP000683360">
    <property type="component" value="Unassembled WGS sequence"/>
</dbReference>
<dbReference type="AlphaFoldDB" id="A0A8S3PZ13"/>
<dbReference type="EMBL" id="CAJPWZ010000273">
    <property type="protein sequence ID" value="CAG2188743.1"/>
    <property type="molecule type" value="Genomic_DNA"/>
</dbReference>
<sequence>MSDQSIHLFNIDLSNNLMKTLDWSNMIVQDKFFCKIDFSHNDIQGVTNKVGILLNNEVDQNGGDILLQNMREVILTEWLSDFADTIEDYQKLFSSYRGTYDLKNTTIHCDCRVGRFLKYCPFDFYQIYKSKENELLCGSPSKLDNVSVLELP</sequence>
<gene>
    <name evidence="1" type="ORF">MEDL_4162</name>
</gene>
<reference evidence="1" key="1">
    <citation type="submission" date="2021-03" db="EMBL/GenBank/DDBJ databases">
        <authorList>
            <person name="Bekaert M."/>
        </authorList>
    </citation>
    <scope>NUCLEOTIDE SEQUENCE</scope>
</reference>
<protein>
    <submittedName>
        <fullName evidence="1">Uncharacterized protein</fullName>
    </submittedName>
</protein>
<organism evidence="1 2">
    <name type="scientific">Mytilus edulis</name>
    <name type="common">Blue mussel</name>
    <dbReference type="NCBI Taxonomy" id="6550"/>
    <lineage>
        <taxon>Eukaryota</taxon>
        <taxon>Metazoa</taxon>
        <taxon>Spiralia</taxon>
        <taxon>Lophotrochozoa</taxon>
        <taxon>Mollusca</taxon>
        <taxon>Bivalvia</taxon>
        <taxon>Autobranchia</taxon>
        <taxon>Pteriomorphia</taxon>
        <taxon>Mytilida</taxon>
        <taxon>Mytiloidea</taxon>
        <taxon>Mytilidae</taxon>
        <taxon>Mytilinae</taxon>
        <taxon>Mytilus</taxon>
    </lineage>
</organism>